<dbReference type="EMBL" id="MZGW01000005">
    <property type="protein sequence ID" value="OPJ55368.1"/>
    <property type="molecule type" value="Genomic_DNA"/>
</dbReference>
<dbReference type="PRINTS" id="PR00175">
    <property type="entry name" value="NAALASMPORT"/>
</dbReference>
<evidence type="ECO:0000256" key="8">
    <source>
        <dbReference type="ARBA" id="ARBA00023136"/>
    </source>
</evidence>
<keyword evidence="3 9" id="KW-0813">Transport</keyword>
<feature type="transmembrane region" description="Helical" evidence="9">
    <location>
        <begin position="139"/>
        <end position="159"/>
    </location>
</feature>
<feature type="transmembrane region" description="Helical" evidence="9">
    <location>
        <begin position="295"/>
        <end position="319"/>
    </location>
</feature>
<dbReference type="NCBIfam" id="TIGR00835">
    <property type="entry name" value="agcS"/>
    <property type="match status" value="1"/>
</dbReference>
<dbReference type="GO" id="GO:0005886">
    <property type="term" value="C:plasma membrane"/>
    <property type="evidence" value="ECO:0007669"/>
    <property type="project" value="UniProtKB-SubCell"/>
</dbReference>
<dbReference type="AlphaFoldDB" id="A0A1V4I5V9"/>
<evidence type="ECO:0000313" key="11">
    <source>
        <dbReference type="Proteomes" id="UP000190140"/>
    </source>
</evidence>
<comment type="subcellular location">
    <subcellularLocation>
        <location evidence="1 9">Cell membrane</location>
        <topology evidence="1 9">Multi-pass membrane protein</topology>
    </subcellularLocation>
</comment>
<dbReference type="PANTHER" id="PTHR30330">
    <property type="entry name" value="AGSS FAMILY TRANSPORTER, SODIUM-ALANINE"/>
    <property type="match status" value="1"/>
</dbReference>
<dbReference type="FunFam" id="1.20.1740.10:FF:000004">
    <property type="entry name" value="Sodium:alanine symporter family protein"/>
    <property type="match status" value="1"/>
</dbReference>
<reference evidence="10 11" key="1">
    <citation type="submission" date="2017-03" db="EMBL/GenBank/DDBJ databases">
        <title>Genome sequence of Clostridium thermoalcaliphilum DSM 7309.</title>
        <authorList>
            <person name="Poehlein A."/>
            <person name="Daniel R."/>
        </authorList>
    </citation>
    <scope>NUCLEOTIDE SEQUENCE [LARGE SCALE GENOMIC DNA]</scope>
    <source>
        <strain evidence="10 11">DSM 7309</strain>
    </source>
</reference>
<gene>
    <name evidence="10" type="primary">alsT_2</name>
    <name evidence="10" type="ORF">CLOTH_14260</name>
</gene>
<protein>
    <submittedName>
        <fullName evidence="10">Amino-acid carrier protein AlsT</fullName>
    </submittedName>
</protein>
<dbReference type="GO" id="GO:0005283">
    <property type="term" value="F:amino acid:sodium symporter activity"/>
    <property type="evidence" value="ECO:0007669"/>
    <property type="project" value="InterPro"/>
</dbReference>
<feature type="transmembrane region" description="Helical" evidence="9">
    <location>
        <begin position="12"/>
        <end position="30"/>
    </location>
</feature>
<proteinExistence type="inferred from homology"/>
<organism evidence="10 11">
    <name type="scientific">Alkalithermobacter paradoxus</name>
    <dbReference type="NCBI Taxonomy" id="29349"/>
    <lineage>
        <taxon>Bacteria</taxon>
        <taxon>Bacillati</taxon>
        <taxon>Bacillota</taxon>
        <taxon>Clostridia</taxon>
        <taxon>Peptostreptococcales</taxon>
        <taxon>Tepidibacteraceae</taxon>
        <taxon>Alkalithermobacter</taxon>
    </lineage>
</organism>
<evidence type="ECO:0000256" key="7">
    <source>
        <dbReference type="ARBA" id="ARBA00022989"/>
    </source>
</evidence>
<feature type="transmembrane region" description="Helical" evidence="9">
    <location>
        <begin position="204"/>
        <end position="225"/>
    </location>
</feature>
<comment type="caution">
    <text evidence="10">The sequence shown here is derived from an EMBL/GenBank/DDBJ whole genome shotgun (WGS) entry which is preliminary data.</text>
</comment>
<dbReference type="InterPro" id="IPR001463">
    <property type="entry name" value="Na/Ala_symport"/>
</dbReference>
<evidence type="ECO:0000256" key="1">
    <source>
        <dbReference type="ARBA" id="ARBA00004651"/>
    </source>
</evidence>
<dbReference type="PANTHER" id="PTHR30330:SF7">
    <property type="entry name" value="SODIUM_PROTON-DEPENDENT ALANINE CARRIER PROTEIN YRBD-RELATED"/>
    <property type="match status" value="1"/>
</dbReference>
<dbReference type="Gene3D" id="1.20.1740.10">
    <property type="entry name" value="Amino acid/polyamine transporter I"/>
    <property type="match status" value="1"/>
</dbReference>
<accession>A0A1V4I5V9</accession>
<feature type="transmembrane region" description="Helical" evidence="9">
    <location>
        <begin position="413"/>
        <end position="436"/>
    </location>
</feature>
<keyword evidence="11" id="KW-1185">Reference proteome</keyword>
<feature type="transmembrane region" description="Helical" evidence="9">
    <location>
        <begin position="386"/>
        <end position="407"/>
    </location>
</feature>
<evidence type="ECO:0000256" key="4">
    <source>
        <dbReference type="ARBA" id="ARBA00022475"/>
    </source>
</evidence>
<evidence type="ECO:0000256" key="9">
    <source>
        <dbReference type="RuleBase" id="RU363064"/>
    </source>
</evidence>
<dbReference type="Pfam" id="PF01235">
    <property type="entry name" value="Na_Ala_symp"/>
    <property type="match status" value="1"/>
</dbReference>
<feature type="transmembrane region" description="Helical" evidence="9">
    <location>
        <begin position="171"/>
        <end position="192"/>
    </location>
</feature>
<evidence type="ECO:0000256" key="2">
    <source>
        <dbReference type="ARBA" id="ARBA00009261"/>
    </source>
</evidence>
<keyword evidence="5 9" id="KW-0812">Transmembrane</keyword>
<keyword evidence="6 9" id="KW-0769">Symport</keyword>
<evidence type="ECO:0000313" key="10">
    <source>
        <dbReference type="EMBL" id="OPJ55368.1"/>
    </source>
</evidence>
<dbReference type="Proteomes" id="UP000190140">
    <property type="component" value="Unassembled WGS sequence"/>
</dbReference>
<comment type="similarity">
    <text evidence="2 9">Belongs to the alanine or glycine:cation symporter (AGCS) (TC 2.A.25) family.</text>
</comment>
<name>A0A1V4I5V9_9FIRM</name>
<keyword evidence="8 9" id="KW-0472">Membrane</keyword>
<evidence type="ECO:0000256" key="6">
    <source>
        <dbReference type="ARBA" id="ARBA00022847"/>
    </source>
</evidence>
<feature type="transmembrane region" description="Helical" evidence="9">
    <location>
        <begin position="351"/>
        <end position="374"/>
    </location>
</feature>
<evidence type="ECO:0000256" key="5">
    <source>
        <dbReference type="ARBA" id="ARBA00022692"/>
    </source>
</evidence>
<evidence type="ECO:0000256" key="3">
    <source>
        <dbReference type="ARBA" id="ARBA00022448"/>
    </source>
</evidence>
<dbReference type="OrthoDB" id="9804874at2"/>
<keyword evidence="7 9" id="KW-1133">Transmembrane helix</keyword>
<keyword evidence="4 9" id="KW-1003">Cell membrane</keyword>
<dbReference type="RefSeq" id="WP_079412528.1">
    <property type="nucleotide sequence ID" value="NZ_MZGW01000005.1"/>
</dbReference>
<sequence>MAQLVDALNGIIWSDALVYLCLGVGLYFSLKMRFFQVRHIKDMVKLLFGGSDSEKGVSSFQAFALSVSGRVGTGNIAGVATAIAMGGPGALFWMWAIAFLGAGSAYVESALAQVYKVEKDGEYRGGPAYYIEKGLGMKWYAVTFAVATVVAMGFFLPGVQSNSIAAGINNAFGISPVVTASALVAFLGLIIFGGVKRISKAAEIIVPFMAIGYIIVALIIIIVNITRLPEVIGMVFKSAFAFEPAFAGIIGMAISWGVKRGIYSNEAGQGTGPQAAAAAEVSHPAKQGLVQAFSVYIDTLFVCSATGFMILITGMYNIMGPNGTFLVENMPGVSVGPAYTQKAVETLFPSFGGAFVAIALFFFAFTTLMAYYYIAETNVAYLIKKANSKVLINVLRVALLISTFYGAVRTAELAWGLGDIGVGLMAWLNIIAIILLRKPAFATLKDYEEQRAAGKDPVFDPVKLGIKNADFWSKYNVKKTN</sequence>